<gene>
    <name evidence="2" type="ORF">UV06_C0001G0127</name>
</gene>
<organism evidence="2 3">
    <name type="scientific">Candidatus Collierbacteria bacterium GW2011_GWA2_42_17</name>
    <dbReference type="NCBI Taxonomy" id="1618378"/>
    <lineage>
        <taxon>Bacteria</taxon>
        <taxon>Candidatus Collieribacteriota</taxon>
    </lineage>
</organism>
<feature type="transmembrane region" description="Helical" evidence="1">
    <location>
        <begin position="26"/>
        <end position="49"/>
    </location>
</feature>
<protein>
    <recommendedName>
        <fullName evidence="4">Fimbrial assembly family protein</fullName>
    </recommendedName>
</protein>
<evidence type="ECO:0008006" key="4">
    <source>
        <dbReference type="Google" id="ProtNLM"/>
    </source>
</evidence>
<reference evidence="2 3" key="1">
    <citation type="journal article" date="2015" name="Nature">
        <title>rRNA introns, odd ribosomes, and small enigmatic genomes across a large radiation of phyla.</title>
        <authorList>
            <person name="Brown C.T."/>
            <person name="Hug L.A."/>
            <person name="Thomas B.C."/>
            <person name="Sharon I."/>
            <person name="Castelle C.J."/>
            <person name="Singh A."/>
            <person name="Wilkins M.J."/>
            <person name="Williams K.H."/>
            <person name="Banfield J.F."/>
        </authorList>
    </citation>
    <scope>NUCLEOTIDE SEQUENCE [LARGE SCALE GENOMIC DNA]</scope>
</reference>
<evidence type="ECO:0000313" key="3">
    <source>
        <dbReference type="Proteomes" id="UP000033854"/>
    </source>
</evidence>
<dbReference type="EMBL" id="LCDA01000001">
    <property type="protein sequence ID" value="KKS43393.1"/>
    <property type="molecule type" value="Genomic_DNA"/>
</dbReference>
<name>A0A0G1C191_9BACT</name>
<sequence>MATAHSVSSINLLPKDSFEFSTTGKVLKWITTAGRVLVVLTEFVVLLAFASRFYFDKKLDDLGEILIQKEAQIAAYADVETEMRKVLAKQLPVQTSQSSGLVFASKIDGLTQILPVGTSLDSLSLDKNGLIVVGKAQSEYGFAQFISGVKRMPGVATIIMKETSFDQITGGVKFGIQITFK</sequence>
<keyword evidence="1" id="KW-0812">Transmembrane</keyword>
<keyword evidence="1" id="KW-1133">Transmembrane helix</keyword>
<evidence type="ECO:0000313" key="2">
    <source>
        <dbReference type="EMBL" id="KKS43393.1"/>
    </source>
</evidence>
<dbReference type="AlphaFoldDB" id="A0A0G1C191"/>
<dbReference type="Proteomes" id="UP000033854">
    <property type="component" value="Unassembled WGS sequence"/>
</dbReference>
<evidence type="ECO:0000256" key="1">
    <source>
        <dbReference type="SAM" id="Phobius"/>
    </source>
</evidence>
<proteinExistence type="predicted"/>
<comment type="caution">
    <text evidence="2">The sequence shown here is derived from an EMBL/GenBank/DDBJ whole genome shotgun (WGS) entry which is preliminary data.</text>
</comment>
<accession>A0A0G1C191</accession>
<keyword evidence="1" id="KW-0472">Membrane</keyword>